<feature type="domain" description="Fumarylacetoacetase N-terminal" evidence="15">
    <location>
        <begin position="26"/>
        <end position="123"/>
    </location>
</feature>
<dbReference type="PANTHER" id="PTHR43069">
    <property type="entry name" value="FUMARYLACETOACETASE"/>
    <property type="match status" value="1"/>
</dbReference>
<feature type="domain" description="Fumarylacetoacetase-like C-terminal" evidence="14">
    <location>
        <begin position="130"/>
        <end position="427"/>
    </location>
</feature>
<evidence type="ECO:0000256" key="10">
    <source>
        <dbReference type="ARBA" id="ARBA00023232"/>
    </source>
</evidence>
<evidence type="ECO:0000313" key="17">
    <source>
        <dbReference type="Proteomes" id="UP000555448"/>
    </source>
</evidence>
<name>A0A7W7K9F5_9SPHN</name>
<evidence type="ECO:0000259" key="14">
    <source>
        <dbReference type="Pfam" id="PF01557"/>
    </source>
</evidence>
<evidence type="ECO:0000256" key="4">
    <source>
        <dbReference type="ARBA" id="ARBA00012094"/>
    </source>
</evidence>
<dbReference type="Pfam" id="PF09298">
    <property type="entry name" value="FAA_hydrolase_N"/>
    <property type="match status" value="1"/>
</dbReference>
<evidence type="ECO:0000259" key="15">
    <source>
        <dbReference type="Pfam" id="PF09298"/>
    </source>
</evidence>
<dbReference type="RefSeq" id="WP_184244553.1">
    <property type="nucleotide sequence ID" value="NZ_JACHLR010000007.1"/>
</dbReference>
<comment type="cofactor">
    <cofactor evidence="1 13">
        <name>Ca(2+)</name>
        <dbReference type="ChEBI" id="CHEBI:29108"/>
    </cofactor>
</comment>
<evidence type="ECO:0000256" key="2">
    <source>
        <dbReference type="ARBA" id="ARBA00001946"/>
    </source>
</evidence>
<evidence type="ECO:0000256" key="13">
    <source>
        <dbReference type="PIRSR" id="PIRSR605959-3"/>
    </source>
</evidence>
<evidence type="ECO:0000256" key="7">
    <source>
        <dbReference type="ARBA" id="ARBA00022837"/>
    </source>
</evidence>
<evidence type="ECO:0000256" key="9">
    <source>
        <dbReference type="ARBA" id="ARBA00022878"/>
    </source>
</evidence>
<dbReference type="EMBL" id="JACHLR010000007">
    <property type="protein sequence ID" value="MBB4858674.1"/>
    <property type="molecule type" value="Genomic_DNA"/>
</dbReference>
<dbReference type="UniPathway" id="UPA00139">
    <property type="reaction ID" value="UER00341"/>
</dbReference>
<keyword evidence="9" id="KW-0828">Tyrosine catabolism</keyword>
<evidence type="ECO:0000313" key="16">
    <source>
        <dbReference type="EMBL" id="MBB4858674.1"/>
    </source>
</evidence>
<feature type="binding site" evidence="12">
    <location>
        <position position="364"/>
    </location>
    <ligand>
        <name>substrate</name>
    </ligand>
</feature>
<dbReference type="SUPFAM" id="SSF56529">
    <property type="entry name" value="FAH"/>
    <property type="match status" value="1"/>
</dbReference>
<dbReference type="EC" id="3.7.1.2" evidence="4"/>
<dbReference type="InterPro" id="IPR015377">
    <property type="entry name" value="Fumarylacetoacetase_N"/>
</dbReference>
<feature type="binding site" evidence="13">
    <location>
        <position position="205"/>
    </location>
    <ligand>
        <name>Ca(2+)</name>
        <dbReference type="ChEBI" id="CHEBI:29108"/>
    </ligand>
</feature>
<dbReference type="InterPro" id="IPR036462">
    <property type="entry name" value="Fumarylacetoacetase_N_sf"/>
</dbReference>
<accession>A0A7W7K9F5</accession>
<gene>
    <name evidence="16" type="ORF">HNO88_002000</name>
</gene>
<feature type="binding site" evidence="13">
    <location>
        <position position="257"/>
    </location>
    <ligand>
        <name>Mg(2+)</name>
        <dbReference type="ChEBI" id="CHEBI:18420"/>
    </ligand>
</feature>
<dbReference type="SUPFAM" id="SSF63433">
    <property type="entry name" value="Fumarylacetoacetate hydrolase, FAH, N-terminal domain"/>
    <property type="match status" value="1"/>
</dbReference>
<dbReference type="GO" id="GO:1902000">
    <property type="term" value="P:homogentisate catabolic process"/>
    <property type="evidence" value="ECO:0007669"/>
    <property type="project" value="TreeGrafter"/>
</dbReference>
<proteinExistence type="predicted"/>
<dbReference type="PANTHER" id="PTHR43069:SF2">
    <property type="entry name" value="FUMARYLACETOACETASE"/>
    <property type="match status" value="1"/>
</dbReference>
<dbReference type="AlphaFoldDB" id="A0A7W7K9F5"/>
<comment type="cofactor">
    <cofactor evidence="2 13">
        <name>Mg(2+)</name>
        <dbReference type="ChEBI" id="CHEBI:18420"/>
    </cofactor>
</comment>
<evidence type="ECO:0000256" key="12">
    <source>
        <dbReference type="PIRSR" id="PIRSR605959-2"/>
    </source>
</evidence>
<evidence type="ECO:0000256" key="5">
    <source>
        <dbReference type="ARBA" id="ARBA00022723"/>
    </source>
</evidence>
<evidence type="ECO:0000256" key="3">
    <source>
        <dbReference type="ARBA" id="ARBA00004782"/>
    </source>
</evidence>
<keyword evidence="8 13" id="KW-0460">Magnesium</keyword>
<dbReference type="GO" id="GO:0004334">
    <property type="term" value="F:fumarylacetoacetase activity"/>
    <property type="evidence" value="ECO:0007669"/>
    <property type="project" value="UniProtKB-EC"/>
</dbReference>
<organism evidence="16 17">
    <name type="scientific">Novosphingobium chloroacetimidivorans</name>
    <dbReference type="NCBI Taxonomy" id="1428314"/>
    <lineage>
        <taxon>Bacteria</taxon>
        <taxon>Pseudomonadati</taxon>
        <taxon>Pseudomonadota</taxon>
        <taxon>Alphaproteobacteria</taxon>
        <taxon>Sphingomonadales</taxon>
        <taxon>Sphingomonadaceae</taxon>
        <taxon>Novosphingobium</taxon>
    </lineage>
</organism>
<evidence type="ECO:0000256" key="8">
    <source>
        <dbReference type="ARBA" id="ARBA00022842"/>
    </source>
</evidence>
<evidence type="ECO:0000256" key="6">
    <source>
        <dbReference type="ARBA" id="ARBA00022801"/>
    </source>
</evidence>
<reference evidence="16 17" key="1">
    <citation type="submission" date="2020-08" db="EMBL/GenBank/DDBJ databases">
        <title>Functional genomics of gut bacteria from endangered species of beetles.</title>
        <authorList>
            <person name="Carlos-Shanley C."/>
        </authorList>
    </citation>
    <scope>NUCLEOTIDE SEQUENCE [LARGE SCALE GENOMIC DNA]</scope>
    <source>
        <strain evidence="16 17">S00245</strain>
    </source>
</reference>
<dbReference type="InterPro" id="IPR005959">
    <property type="entry name" value="Fumarylacetoacetase"/>
</dbReference>
<keyword evidence="6 16" id="KW-0378">Hydrolase</keyword>
<keyword evidence="10" id="KW-0585">Phenylalanine catabolism</keyword>
<keyword evidence="17" id="KW-1185">Reference proteome</keyword>
<dbReference type="Pfam" id="PF01557">
    <property type="entry name" value="FAA_hydrolase"/>
    <property type="match status" value="1"/>
</dbReference>
<dbReference type="GO" id="GO:0046872">
    <property type="term" value="F:metal ion binding"/>
    <property type="evidence" value="ECO:0007669"/>
    <property type="project" value="UniProtKB-KW"/>
</dbReference>
<feature type="binding site" evidence="13">
    <location>
        <position position="237"/>
    </location>
    <ligand>
        <name>Mg(2+)</name>
        <dbReference type="ChEBI" id="CHEBI:18420"/>
    </ligand>
</feature>
<feature type="binding site" evidence="12">
    <location>
        <position position="248"/>
    </location>
    <ligand>
        <name>substrate</name>
    </ligand>
</feature>
<feature type="binding site" evidence="12">
    <location>
        <position position="147"/>
    </location>
    <ligand>
        <name>substrate</name>
    </ligand>
</feature>
<feature type="active site" description="Proton acceptor" evidence="11">
    <location>
        <position position="138"/>
    </location>
</feature>
<dbReference type="InterPro" id="IPR011234">
    <property type="entry name" value="Fumarylacetoacetase-like_C"/>
</dbReference>
<feature type="binding site" evidence="13">
    <location>
        <position position="261"/>
    </location>
    <ligand>
        <name>Mg(2+)</name>
        <dbReference type="ChEBI" id="CHEBI:18420"/>
    </ligand>
</feature>
<feature type="binding site" evidence="12">
    <location>
        <position position="133"/>
    </location>
    <ligand>
        <name>substrate</name>
    </ligand>
</feature>
<feature type="binding site" evidence="13">
    <location>
        <position position="237"/>
    </location>
    <ligand>
        <name>Ca(2+)</name>
        <dbReference type="ChEBI" id="CHEBI:29108"/>
    </ligand>
</feature>
<keyword evidence="5 13" id="KW-0479">Metal-binding</keyword>
<feature type="binding site" evidence="13">
    <location>
        <position position="203"/>
    </location>
    <ligand>
        <name>Ca(2+)</name>
        <dbReference type="ChEBI" id="CHEBI:29108"/>
    </ligand>
</feature>
<dbReference type="Gene3D" id="3.90.850.10">
    <property type="entry name" value="Fumarylacetoacetase-like, C-terminal domain"/>
    <property type="match status" value="1"/>
</dbReference>
<dbReference type="InterPro" id="IPR036663">
    <property type="entry name" value="Fumarylacetoacetase_C_sf"/>
</dbReference>
<sequence>MIDATHDQSAHCWVPGAADHREFPVQNLPFGLFSAGSDTPRPGTAIGDFILDLAGLAPLLGTHAAQAAAVLQPGAPLNGLLALPPQARRELRHALFALLTDDAHRDAVTPFLHPPAECRLHLPVSVRDYTDFYAGIHHARAVGALLRPENPLLPNYQYIPVGYHGRASSVRVSGHPLVRPQGQILPPGETKPVVGPSRRLDYEVELGFWIGGGSTLGTPIPIGSAGEHIAGVSLLNDWSARDLQAWEYVPLGPFLAKNFLTTVSPWIITAEALAPFRTAQPARASDDPAPLPYLLDERDQQSGAYDIGIEVALQTAQMAQAGDAPTPLGRTVATHLYWTPAQIVAHHTVNGCDLAAGDLLGSGTISTPDDDGRGSLMELSRGGRQAVTLANGETRTFLEDGDEVVMTGWAERDGYRRIGFGTCAGRVIGNPNG</sequence>
<dbReference type="NCBIfam" id="TIGR01266">
    <property type="entry name" value="fum_ac_acetase"/>
    <property type="match status" value="1"/>
</dbReference>
<evidence type="ECO:0000256" key="1">
    <source>
        <dbReference type="ARBA" id="ARBA00001913"/>
    </source>
</evidence>
<feature type="binding site" evidence="13">
    <location>
        <position position="131"/>
    </location>
    <ligand>
        <name>Ca(2+)</name>
        <dbReference type="ChEBI" id="CHEBI:29108"/>
    </ligand>
</feature>
<dbReference type="Gene3D" id="2.30.30.230">
    <property type="entry name" value="Fumarylacetoacetase, N-terminal domain"/>
    <property type="match status" value="1"/>
</dbReference>
<protein>
    <recommendedName>
        <fullName evidence="4">fumarylacetoacetase</fullName>
        <ecNumber evidence="4">3.7.1.2</ecNumber>
    </recommendedName>
</protein>
<dbReference type="Proteomes" id="UP000555448">
    <property type="component" value="Unassembled WGS sequence"/>
</dbReference>
<feature type="binding site" evidence="12">
    <location>
        <position position="244"/>
    </location>
    <ligand>
        <name>substrate</name>
    </ligand>
</feature>
<dbReference type="GO" id="GO:0006559">
    <property type="term" value="P:L-phenylalanine catabolic process"/>
    <property type="evidence" value="ECO:0007669"/>
    <property type="project" value="UniProtKB-UniPathway"/>
</dbReference>
<comment type="caution">
    <text evidence="16">The sequence shown here is derived from an EMBL/GenBank/DDBJ whole genome shotgun (WGS) entry which is preliminary data.</text>
</comment>
<comment type="pathway">
    <text evidence="3">Amino-acid degradation; L-phenylalanine degradation; acetoacetate and fumarate from L-phenylalanine: step 6/6.</text>
</comment>
<keyword evidence="7 13" id="KW-0106">Calcium</keyword>
<evidence type="ECO:0000256" key="11">
    <source>
        <dbReference type="PIRSR" id="PIRSR605959-1"/>
    </source>
</evidence>
<dbReference type="GO" id="GO:0006572">
    <property type="term" value="P:L-tyrosine catabolic process"/>
    <property type="evidence" value="ECO:0007669"/>
    <property type="project" value="UniProtKB-KW"/>
</dbReference>